<name>A0A1Q9LLM0_9PSEU</name>
<dbReference type="OrthoDB" id="9810929at2"/>
<keyword evidence="2" id="KW-0808">Transferase</keyword>
<sequence>MPTAPGAPAIAMVSYNATPDRGSDTAVGDEQARHVAELAAGLSALGFAVTTFTRRASRREPERSTSPGGGTVVRLTAGPVRPLNTAELLTHLGEFTDRLTTHLRSGGFAAAHAHHWTSGVAAALAARSLPTRVLVTHHAFAGAGRGEHAPLERRVALTADRVLATSAAEVDHLVGLGVPRTSVSVVPGGVDIGVFTIPDGQPHAKTGQLLVAPAPLVRGQGVDTAIAVLPRLPDVRLVVAGHGPDETRLRAAAARLGVLDRVRFTGAVTRAELAELFRAADLVLRGPAQDPHGALALQASACGAPVLASPVGALADVVVDGITGRHVRPGSAAALHAALRDLLADPHRLAGMGLAGADRAASRYSWARVAAEVSRAYRGPAEHPTEAALGTGTTAEPAAEESCP</sequence>
<feature type="region of interest" description="Disordered" evidence="3">
    <location>
        <begin position="381"/>
        <end position="404"/>
    </location>
</feature>
<dbReference type="GO" id="GO:0016757">
    <property type="term" value="F:glycosyltransferase activity"/>
    <property type="evidence" value="ECO:0007669"/>
    <property type="project" value="UniProtKB-KW"/>
</dbReference>
<evidence type="ECO:0000256" key="1">
    <source>
        <dbReference type="ARBA" id="ARBA00022676"/>
    </source>
</evidence>
<dbReference type="SUPFAM" id="SSF53756">
    <property type="entry name" value="UDP-Glycosyltransferase/glycogen phosphorylase"/>
    <property type="match status" value="1"/>
</dbReference>
<evidence type="ECO:0000259" key="5">
    <source>
        <dbReference type="Pfam" id="PF13439"/>
    </source>
</evidence>
<dbReference type="AlphaFoldDB" id="A0A1Q9LLM0"/>
<dbReference type="PANTHER" id="PTHR12526:SF635">
    <property type="entry name" value="GLYCOSYL TRANSFERASE GROUP 1"/>
    <property type="match status" value="1"/>
</dbReference>
<feature type="compositionally biased region" description="Low complexity" evidence="3">
    <location>
        <begin position="386"/>
        <end position="404"/>
    </location>
</feature>
<gene>
    <name evidence="6" type="ORF">BJP25_18360</name>
</gene>
<dbReference type="Pfam" id="PF13439">
    <property type="entry name" value="Glyco_transf_4"/>
    <property type="match status" value="1"/>
</dbReference>
<dbReference type="InterPro" id="IPR028098">
    <property type="entry name" value="Glyco_trans_4-like_N"/>
</dbReference>
<dbReference type="STRING" id="1193682.BJP25_18360"/>
<evidence type="ECO:0000256" key="2">
    <source>
        <dbReference type="ARBA" id="ARBA00022679"/>
    </source>
</evidence>
<dbReference type="PANTHER" id="PTHR12526">
    <property type="entry name" value="GLYCOSYLTRANSFERASE"/>
    <property type="match status" value="1"/>
</dbReference>
<dbReference type="Proteomes" id="UP000186040">
    <property type="component" value="Unassembled WGS sequence"/>
</dbReference>
<dbReference type="Pfam" id="PF00534">
    <property type="entry name" value="Glycos_transf_1"/>
    <property type="match status" value="1"/>
</dbReference>
<evidence type="ECO:0000313" key="6">
    <source>
        <dbReference type="EMBL" id="OLR92937.1"/>
    </source>
</evidence>
<evidence type="ECO:0000259" key="4">
    <source>
        <dbReference type="Pfam" id="PF00534"/>
    </source>
</evidence>
<protein>
    <recommendedName>
        <fullName evidence="8">Glycosyl transferase</fullName>
    </recommendedName>
</protein>
<feature type="domain" description="Glycosyl transferase family 1" evidence="4">
    <location>
        <begin position="202"/>
        <end position="350"/>
    </location>
</feature>
<keyword evidence="1" id="KW-0328">Glycosyltransferase</keyword>
<proteinExistence type="predicted"/>
<dbReference type="Gene3D" id="3.40.50.2000">
    <property type="entry name" value="Glycogen Phosphorylase B"/>
    <property type="match status" value="2"/>
</dbReference>
<feature type="region of interest" description="Disordered" evidence="3">
    <location>
        <begin position="55"/>
        <end position="76"/>
    </location>
</feature>
<dbReference type="InterPro" id="IPR001296">
    <property type="entry name" value="Glyco_trans_1"/>
</dbReference>
<reference evidence="6 7" key="1">
    <citation type="submission" date="2016-10" db="EMBL/GenBank/DDBJ databases">
        <title>The Draft Genome Sequence of Actinokineospora bangkokensis 44EHWT reveals the biosynthetic pathway of antifungal compounds Thailandins with unusual extender unit butylmalonyl-CoA.</title>
        <authorList>
            <person name="Greule A."/>
            <person name="Intra B."/>
            <person name="Flemming S."/>
            <person name="Rommel M.G."/>
            <person name="Panbangred W."/>
            <person name="Bechthold A."/>
        </authorList>
    </citation>
    <scope>NUCLEOTIDE SEQUENCE [LARGE SCALE GENOMIC DNA]</scope>
    <source>
        <strain evidence="6 7">44EHW</strain>
    </source>
</reference>
<feature type="domain" description="Glycosyltransferase subfamily 4-like N-terminal" evidence="5">
    <location>
        <begin position="32"/>
        <end position="192"/>
    </location>
</feature>
<comment type="caution">
    <text evidence="6">The sequence shown here is derived from an EMBL/GenBank/DDBJ whole genome shotgun (WGS) entry which is preliminary data.</text>
</comment>
<dbReference type="RefSeq" id="WP_075975202.1">
    <property type="nucleotide sequence ID" value="NZ_MKQR01000013.1"/>
</dbReference>
<organism evidence="6 7">
    <name type="scientific">Actinokineospora bangkokensis</name>
    <dbReference type="NCBI Taxonomy" id="1193682"/>
    <lineage>
        <taxon>Bacteria</taxon>
        <taxon>Bacillati</taxon>
        <taxon>Actinomycetota</taxon>
        <taxon>Actinomycetes</taxon>
        <taxon>Pseudonocardiales</taxon>
        <taxon>Pseudonocardiaceae</taxon>
        <taxon>Actinokineospora</taxon>
    </lineage>
</organism>
<evidence type="ECO:0008006" key="8">
    <source>
        <dbReference type="Google" id="ProtNLM"/>
    </source>
</evidence>
<evidence type="ECO:0000313" key="7">
    <source>
        <dbReference type="Proteomes" id="UP000186040"/>
    </source>
</evidence>
<dbReference type="EMBL" id="MKQR01000013">
    <property type="protein sequence ID" value="OLR92937.1"/>
    <property type="molecule type" value="Genomic_DNA"/>
</dbReference>
<evidence type="ECO:0000256" key="3">
    <source>
        <dbReference type="SAM" id="MobiDB-lite"/>
    </source>
</evidence>
<keyword evidence="7" id="KW-1185">Reference proteome</keyword>
<accession>A0A1Q9LLM0</accession>